<dbReference type="Proteomes" id="UP000198814">
    <property type="component" value="Unassembled WGS sequence"/>
</dbReference>
<evidence type="ECO:0000313" key="2">
    <source>
        <dbReference type="EMBL" id="SEO98723.1"/>
    </source>
</evidence>
<keyword evidence="1" id="KW-0472">Membrane</keyword>
<organism evidence="2 3">
    <name type="scientific">Nitrosomonas oligotropha</name>
    <dbReference type="NCBI Taxonomy" id="42354"/>
    <lineage>
        <taxon>Bacteria</taxon>
        <taxon>Pseudomonadati</taxon>
        <taxon>Pseudomonadota</taxon>
        <taxon>Betaproteobacteria</taxon>
        <taxon>Nitrosomonadales</taxon>
        <taxon>Nitrosomonadaceae</taxon>
        <taxon>Nitrosomonas</taxon>
    </lineage>
</organism>
<sequence>MKFLEFIFVEIIFFKLLVPVYVFFICLLRGLRIISRQRFERLLFGAPEKMSDRPYPFD</sequence>
<dbReference type="STRING" id="42354.SAMN05216333_13110"/>
<protein>
    <submittedName>
        <fullName evidence="2">Uncharacterized protein</fullName>
    </submittedName>
</protein>
<keyword evidence="3" id="KW-1185">Reference proteome</keyword>
<feature type="transmembrane region" description="Helical" evidence="1">
    <location>
        <begin position="6"/>
        <end position="28"/>
    </location>
</feature>
<proteinExistence type="predicted"/>
<keyword evidence="1" id="KW-1133">Transmembrane helix</keyword>
<evidence type="ECO:0000313" key="3">
    <source>
        <dbReference type="Proteomes" id="UP000198814"/>
    </source>
</evidence>
<evidence type="ECO:0000256" key="1">
    <source>
        <dbReference type="SAM" id="Phobius"/>
    </source>
</evidence>
<dbReference type="AlphaFoldDB" id="A0A1H8U7B1"/>
<accession>A0A1H8U7B1</accession>
<reference evidence="3" key="1">
    <citation type="submission" date="2016-10" db="EMBL/GenBank/DDBJ databases">
        <authorList>
            <person name="Varghese N."/>
            <person name="Submissions S."/>
        </authorList>
    </citation>
    <scope>NUCLEOTIDE SEQUENCE [LARGE SCALE GENOMIC DNA]</scope>
    <source>
        <strain evidence="3">Nm76</strain>
    </source>
</reference>
<keyword evidence="1" id="KW-0812">Transmembrane</keyword>
<gene>
    <name evidence="2" type="ORF">SAMN05216333_13110</name>
</gene>
<dbReference type="EMBL" id="FODO01000031">
    <property type="protein sequence ID" value="SEO98723.1"/>
    <property type="molecule type" value="Genomic_DNA"/>
</dbReference>
<name>A0A1H8U7B1_9PROT</name>